<feature type="domain" description="Peptidase C39-like" evidence="1">
    <location>
        <begin position="89"/>
        <end position="227"/>
    </location>
</feature>
<organism evidence="2 3">
    <name type="scientific">Stenomitos frigidus ULC18</name>
    <dbReference type="NCBI Taxonomy" id="2107698"/>
    <lineage>
        <taxon>Bacteria</taxon>
        <taxon>Bacillati</taxon>
        <taxon>Cyanobacteriota</taxon>
        <taxon>Cyanophyceae</taxon>
        <taxon>Leptolyngbyales</taxon>
        <taxon>Leptolyngbyaceae</taxon>
        <taxon>Stenomitos</taxon>
    </lineage>
</organism>
<dbReference type="EMBL" id="PVWK01000121">
    <property type="protein sequence ID" value="PSB25713.1"/>
    <property type="molecule type" value="Genomic_DNA"/>
</dbReference>
<name>A0A2T1DYX1_9CYAN</name>
<evidence type="ECO:0000259" key="1">
    <source>
        <dbReference type="Pfam" id="PF13529"/>
    </source>
</evidence>
<dbReference type="InterPro" id="IPR039564">
    <property type="entry name" value="Peptidase_C39-like"/>
</dbReference>
<evidence type="ECO:0000313" key="3">
    <source>
        <dbReference type="Proteomes" id="UP000239576"/>
    </source>
</evidence>
<keyword evidence="3" id="KW-1185">Reference proteome</keyword>
<proteinExistence type="predicted"/>
<dbReference type="RefSeq" id="WP_106258585.1">
    <property type="nucleotide sequence ID" value="NZ_CAWNSW010000160.1"/>
</dbReference>
<sequence length="284" mass="31350">MLKITVKTDTFFKKRLLGSSDLADSEKVLVSKGSSFAVTESAPDRNQHLLLKLASPLTAKDGTSKLQSVYAYDPHVKLEGDELPQLVKLNVPYASQLGNEQIVRDGQIWYDWRQCNTTSNTMLANYLLKGELTTKAKEQRLAEPESVYMRLVAKYGDTTDHDAQTKALKDLGIESYFSYTLSSKDVLLSLKAEIPVIAGFAYKSSGHICIIVGHDPVNKVWLVHDPYGTRHGASNNYDIGIGGAYDTYTYDTMQSIFWDQGGEAGWGRVVTSIKGKPTGLLTGL</sequence>
<gene>
    <name evidence="2" type="ORF">C7B82_21845</name>
</gene>
<dbReference type="OrthoDB" id="464706at2"/>
<comment type="caution">
    <text evidence="2">The sequence shown here is derived from an EMBL/GenBank/DDBJ whole genome shotgun (WGS) entry which is preliminary data.</text>
</comment>
<reference evidence="3" key="1">
    <citation type="submission" date="2018-02" db="EMBL/GenBank/DDBJ databases">
        <authorList>
            <person name="Moore K."/>
            <person name="Momper L."/>
        </authorList>
    </citation>
    <scope>NUCLEOTIDE SEQUENCE [LARGE SCALE GENOMIC DNA]</scope>
    <source>
        <strain evidence="3">ULC18</strain>
    </source>
</reference>
<dbReference type="Pfam" id="PF13529">
    <property type="entry name" value="Peptidase_C39_2"/>
    <property type="match status" value="1"/>
</dbReference>
<accession>A0A2T1DYX1</accession>
<dbReference type="AlphaFoldDB" id="A0A2T1DYX1"/>
<reference evidence="2 3" key="2">
    <citation type="submission" date="2018-03" db="EMBL/GenBank/DDBJ databases">
        <title>The ancient ancestry and fast evolution of plastids.</title>
        <authorList>
            <person name="Moore K.R."/>
            <person name="Magnabosco C."/>
            <person name="Momper L."/>
            <person name="Gold D.A."/>
            <person name="Bosak T."/>
            <person name="Fournier G.P."/>
        </authorList>
    </citation>
    <scope>NUCLEOTIDE SEQUENCE [LARGE SCALE GENOMIC DNA]</scope>
    <source>
        <strain evidence="2 3">ULC18</strain>
    </source>
</reference>
<evidence type="ECO:0000313" key="2">
    <source>
        <dbReference type="EMBL" id="PSB25713.1"/>
    </source>
</evidence>
<dbReference type="Proteomes" id="UP000239576">
    <property type="component" value="Unassembled WGS sequence"/>
</dbReference>
<protein>
    <recommendedName>
        <fullName evidence="1">Peptidase C39-like domain-containing protein</fullName>
    </recommendedName>
</protein>